<dbReference type="Pfam" id="PF00005">
    <property type="entry name" value="ABC_tran"/>
    <property type="match status" value="1"/>
</dbReference>
<dbReference type="RefSeq" id="WP_340269160.1">
    <property type="nucleotide sequence ID" value="NZ_JBBEOG010000003.1"/>
</dbReference>
<dbReference type="InterPro" id="IPR036640">
    <property type="entry name" value="ABC1_TM_sf"/>
</dbReference>
<dbReference type="InterPro" id="IPR017871">
    <property type="entry name" value="ABC_transporter-like_CS"/>
</dbReference>
<keyword evidence="11" id="KW-1185">Reference proteome</keyword>
<evidence type="ECO:0000256" key="4">
    <source>
        <dbReference type="ARBA" id="ARBA00022840"/>
    </source>
</evidence>
<dbReference type="InterPro" id="IPR027417">
    <property type="entry name" value="P-loop_NTPase"/>
</dbReference>
<keyword evidence="5 7" id="KW-1133">Transmembrane helix</keyword>
<dbReference type="PROSITE" id="PS50893">
    <property type="entry name" value="ABC_TRANSPORTER_2"/>
    <property type="match status" value="1"/>
</dbReference>
<gene>
    <name evidence="10" type="ORF">ACFPJ6_16800</name>
</gene>
<dbReference type="Gene3D" id="3.40.50.300">
    <property type="entry name" value="P-loop containing nucleotide triphosphate hydrolases"/>
    <property type="match status" value="1"/>
</dbReference>
<accession>A0ABW0GRX1</accession>
<feature type="transmembrane region" description="Helical" evidence="7">
    <location>
        <begin position="258"/>
        <end position="285"/>
    </location>
</feature>
<evidence type="ECO:0000259" key="9">
    <source>
        <dbReference type="PROSITE" id="PS50929"/>
    </source>
</evidence>
<dbReference type="GO" id="GO:0005524">
    <property type="term" value="F:ATP binding"/>
    <property type="evidence" value="ECO:0007669"/>
    <property type="project" value="UniProtKB-KW"/>
</dbReference>
<dbReference type="PANTHER" id="PTHR43394:SF1">
    <property type="entry name" value="ATP-BINDING CASSETTE SUB-FAMILY B MEMBER 10, MITOCHONDRIAL"/>
    <property type="match status" value="1"/>
</dbReference>
<feature type="transmembrane region" description="Helical" evidence="7">
    <location>
        <begin position="32"/>
        <end position="53"/>
    </location>
</feature>
<comment type="subcellular location">
    <subcellularLocation>
        <location evidence="1">Cell membrane</location>
        <topology evidence="1">Multi-pass membrane protein</topology>
    </subcellularLocation>
</comment>
<keyword evidence="3" id="KW-0547">Nucleotide-binding</keyword>
<reference evidence="11" key="1">
    <citation type="journal article" date="2019" name="Int. J. Syst. Evol. Microbiol.">
        <title>The Global Catalogue of Microorganisms (GCM) 10K type strain sequencing project: providing services to taxonomists for standard genome sequencing and annotation.</title>
        <authorList>
            <consortium name="The Broad Institute Genomics Platform"/>
            <consortium name="The Broad Institute Genome Sequencing Center for Infectious Disease"/>
            <person name="Wu L."/>
            <person name="Ma J."/>
        </authorList>
    </citation>
    <scope>NUCLEOTIDE SEQUENCE [LARGE SCALE GENOMIC DNA]</scope>
    <source>
        <strain evidence="11">CCUG 43114</strain>
    </source>
</reference>
<evidence type="ECO:0000256" key="1">
    <source>
        <dbReference type="ARBA" id="ARBA00004651"/>
    </source>
</evidence>
<dbReference type="Pfam" id="PF00664">
    <property type="entry name" value="ABC_membrane"/>
    <property type="match status" value="1"/>
</dbReference>
<proteinExistence type="predicted"/>
<organism evidence="10 11">
    <name type="scientific">Aquipuribacter nitratireducens</name>
    <dbReference type="NCBI Taxonomy" id="650104"/>
    <lineage>
        <taxon>Bacteria</taxon>
        <taxon>Bacillati</taxon>
        <taxon>Actinomycetota</taxon>
        <taxon>Actinomycetes</taxon>
        <taxon>Micrococcales</taxon>
        <taxon>Intrasporangiaceae</taxon>
        <taxon>Aquipuribacter</taxon>
    </lineage>
</organism>
<feature type="transmembrane region" description="Helical" evidence="7">
    <location>
        <begin position="73"/>
        <end position="97"/>
    </location>
</feature>
<dbReference type="InterPro" id="IPR039421">
    <property type="entry name" value="Type_1_exporter"/>
</dbReference>
<keyword evidence="4 10" id="KW-0067">ATP-binding</keyword>
<protein>
    <submittedName>
        <fullName evidence="10">ABC transporter ATP-binding protein</fullName>
    </submittedName>
</protein>
<comment type="caution">
    <text evidence="10">The sequence shown here is derived from an EMBL/GenBank/DDBJ whole genome shotgun (WGS) entry which is preliminary data.</text>
</comment>
<dbReference type="Proteomes" id="UP001596122">
    <property type="component" value="Unassembled WGS sequence"/>
</dbReference>
<dbReference type="EMBL" id="JBHSLD010000027">
    <property type="protein sequence ID" value="MFC5382427.1"/>
    <property type="molecule type" value="Genomic_DNA"/>
</dbReference>
<evidence type="ECO:0000259" key="8">
    <source>
        <dbReference type="PROSITE" id="PS50893"/>
    </source>
</evidence>
<feature type="domain" description="ABC transporter" evidence="8">
    <location>
        <begin position="361"/>
        <end position="595"/>
    </location>
</feature>
<evidence type="ECO:0000313" key="10">
    <source>
        <dbReference type="EMBL" id="MFC5382427.1"/>
    </source>
</evidence>
<dbReference type="Gene3D" id="1.20.1560.10">
    <property type="entry name" value="ABC transporter type 1, transmembrane domain"/>
    <property type="match status" value="1"/>
</dbReference>
<keyword evidence="2 7" id="KW-0812">Transmembrane</keyword>
<dbReference type="PROSITE" id="PS50929">
    <property type="entry name" value="ABC_TM1F"/>
    <property type="match status" value="1"/>
</dbReference>
<sequence>MPARPASGSIATASEGGAWATVRRGLALSPEITAGLGVTLALAAVSSVGRIIVPVGVQQTVDTGINAEGGPDVQRIALLVGLAALAVAVTGACSYLVNVRLFRATEAGLATLRVKAFRRIHDLSTLTQSTERRGALVSRVTSDVDTISMFVQFGGIILFVSLGQIVVATVLMAVYSWWLALLVWLTFLPLFLSLRPLQKWLSVLFGTVRENVGLMLGAISEAVVGADTIRAYGAERRTQERIDGSVEAHRRSATRAGVFASSIFAAGTLVSGLAVALVVGVGLWFGVGDDGALTLGQLLAFLFLVQLFTQPVQIATEVLNELQNAIAGWRRVIAVLDTPADVADPDGTPEATPIPHGPVTARFDGVSYAYPDGPVVLRGVDLEVPAQTRVAVVGETGSGKTTLAKLLTRLQDPLHGRVLLNGVDLRDVPFSSLRRRVVLVPQEGFLFDVSLRDNIRLSRPEADDDAVDLAVTELGLEPWVRSLPHGLDTRVGQRGESLSAGERQLVAVARAYLADPDLLVLDEATSAVDPATEVRLQRALDGLTRGRTSVAIAHRLSTAEAADVVVVVDKGEVVEVGPHTELVAAGGVYAGLHASWVRQRTSDDGDPVRLDA</sequence>
<keyword evidence="6 7" id="KW-0472">Membrane</keyword>
<evidence type="ECO:0000313" key="11">
    <source>
        <dbReference type="Proteomes" id="UP001596122"/>
    </source>
</evidence>
<evidence type="ECO:0000256" key="6">
    <source>
        <dbReference type="ARBA" id="ARBA00023136"/>
    </source>
</evidence>
<dbReference type="InterPro" id="IPR003593">
    <property type="entry name" value="AAA+_ATPase"/>
</dbReference>
<dbReference type="PROSITE" id="PS00211">
    <property type="entry name" value="ABC_TRANSPORTER_1"/>
    <property type="match status" value="1"/>
</dbReference>
<dbReference type="InterPro" id="IPR011527">
    <property type="entry name" value="ABC1_TM_dom"/>
</dbReference>
<dbReference type="SUPFAM" id="SSF52540">
    <property type="entry name" value="P-loop containing nucleoside triphosphate hydrolases"/>
    <property type="match status" value="1"/>
</dbReference>
<name>A0ABW0GRX1_9MICO</name>
<feature type="transmembrane region" description="Helical" evidence="7">
    <location>
        <begin position="149"/>
        <end position="171"/>
    </location>
</feature>
<evidence type="ECO:0000256" key="3">
    <source>
        <dbReference type="ARBA" id="ARBA00022741"/>
    </source>
</evidence>
<dbReference type="InterPro" id="IPR003439">
    <property type="entry name" value="ABC_transporter-like_ATP-bd"/>
</dbReference>
<dbReference type="SUPFAM" id="SSF90123">
    <property type="entry name" value="ABC transporter transmembrane region"/>
    <property type="match status" value="1"/>
</dbReference>
<dbReference type="PANTHER" id="PTHR43394">
    <property type="entry name" value="ATP-DEPENDENT PERMEASE MDL1, MITOCHONDRIAL"/>
    <property type="match status" value="1"/>
</dbReference>
<feature type="domain" description="ABC transmembrane type-1" evidence="9">
    <location>
        <begin position="38"/>
        <end position="324"/>
    </location>
</feature>
<evidence type="ECO:0000256" key="7">
    <source>
        <dbReference type="SAM" id="Phobius"/>
    </source>
</evidence>
<feature type="transmembrane region" description="Helical" evidence="7">
    <location>
        <begin position="177"/>
        <end position="194"/>
    </location>
</feature>
<dbReference type="SMART" id="SM00382">
    <property type="entry name" value="AAA"/>
    <property type="match status" value="1"/>
</dbReference>
<evidence type="ECO:0000256" key="5">
    <source>
        <dbReference type="ARBA" id="ARBA00022989"/>
    </source>
</evidence>
<evidence type="ECO:0000256" key="2">
    <source>
        <dbReference type="ARBA" id="ARBA00022692"/>
    </source>
</evidence>